<dbReference type="InterPro" id="IPR013430">
    <property type="entry name" value="Toxin_antidote_HigA"/>
</dbReference>
<feature type="domain" description="HTH cro/C1-type" evidence="2">
    <location>
        <begin position="23"/>
        <end position="77"/>
    </location>
</feature>
<evidence type="ECO:0000313" key="4">
    <source>
        <dbReference type="Proteomes" id="UP000245489"/>
    </source>
</evidence>
<dbReference type="PANTHER" id="PTHR36924">
    <property type="entry name" value="ANTITOXIN HIGA-1"/>
    <property type="match status" value="1"/>
</dbReference>
<dbReference type="InterPro" id="IPR001387">
    <property type="entry name" value="Cro/C1-type_HTH"/>
</dbReference>
<accession>A0A316E9K9</accession>
<keyword evidence="4" id="KW-1185">Reference proteome</keyword>
<name>A0A316E9K9_9BACT</name>
<evidence type="ECO:0000313" key="3">
    <source>
        <dbReference type="EMBL" id="PWK26242.1"/>
    </source>
</evidence>
<dbReference type="PROSITE" id="PS50943">
    <property type="entry name" value="HTH_CROC1"/>
    <property type="match status" value="1"/>
</dbReference>
<protein>
    <submittedName>
        <fullName evidence="3">Addiction module HigA family antidote</fullName>
    </submittedName>
</protein>
<dbReference type="InterPro" id="IPR010982">
    <property type="entry name" value="Lambda_DNA-bd_dom_sf"/>
</dbReference>
<dbReference type="GO" id="GO:0003677">
    <property type="term" value="F:DNA binding"/>
    <property type="evidence" value="ECO:0007669"/>
    <property type="project" value="UniProtKB-KW"/>
</dbReference>
<dbReference type="NCBIfam" id="TIGR02607">
    <property type="entry name" value="antidote_HigA"/>
    <property type="match status" value="1"/>
</dbReference>
<dbReference type="SUPFAM" id="SSF47413">
    <property type="entry name" value="lambda repressor-like DNA-binding domains"/>
    <property type="match status" value="1"/>
</dbReference>
<keyword evidence="1" id="KW-0238">DNA-binding</keyword>
<reference evidence="3 4" key="1">
    <citation type="submission" date="2018-05" db="EMBL/GenBank/DDBJ databases">
        <title>Genomic Encyclopedia of Archaeal and Bacterial Type Strains, Phase II (KMG-II): from individual species to whole genera.</title>
        <authorList>
            <person name="Goeker M."/>
        </authorList>
    </citation>
    <scope>NUCLEOTIDE SEQUENCE [LARGE SCALE GENOMIC DNA]</scope>
    <source>
        <strain evidence="3 4">DSM 22214</strain>
    </source>
</reference>
<comment type="caution">
    <text evidence="3">The sequence shown here is derived from an EMBL/GenBank/DDBJ whole genome shotgun (WGS) entry which is preliminary data.</text>
</comment>
<dbReference type="Proteomes" id="UP000245489">
    <property type="component" value="Unassembled WGS sequence"/>
</dbReference>
<evidence type="ECO:0000256" key="1">
    <source>
        <dbReference type="ARBA" id="ARBA00023125"/>
    </source>
</evidence>
<dbReference type="Gene3D" id="1.10.260.40">
    <property type="entry name" value="lambda repressor-like DNA-binding domains"/>
    <property type="match status" value="1"/>
</dbReference>
<dbReference type="EMBL" id="QGGO01000013">
    <property type="protein sequence ID" value="PWK26242.1"/>
    <property type="molecule type" value="Genomic_DNA"/>
</dbReference>
<dbReference type="SMART" id="SM00530">
    <property type="entry name" value="HTH_XRE"/>
    <property type="match status" value="1"/>
</dbReference>
<sequence length="115" mass="13449">MEKTFKITENILPANPTHPGMILQDEMKERQLTQKQLSDLLGVSQPLLSEIINQKRRISIEMALKLESILETPAETWLNLQKRYDYVTTYQRNLKLLEKLQLSQQRKKSLLEALA</sequence>
<dbReference type="Pfam" id="PF01381">
    <property type="entry name" value="HTH_3"/>
    <property type="match status" value="1"/>
</dbReference>
<gene>
    <name evidence="3" type="ORF">LV89_02723</name>
</gene>
<dbReference type="OrthoDB" id="9796786at2"/>
<dbReference type="AlphaFoldDB" id="A0A316E9K9"/>
<dbReference type="RefSeq" id="WP_109743443.1">
    <property type="nucleotide sequence ID" value="NZ_QGGO01000013.1"/>
</dbReference>
<proteinExistence type="predicted"/>
<evidence type="ECO:0000259" key="2">
    <source>
        <dbReference type="PROSITE" id="PS50943"/>
    </source>
</evidence>
<organism evidence="3 4">
    <name type="scientific">Arcicella aurantiaca</name>
    <dbReference type="NCBI Taxonomy" id="591202"/>
    <lineage>
        <taxon>Bacteria</taxon>
        <taxon>Pseudomonadati</taxon>
        <taxon>Bacteroidota</taxon>
        <taxon>Cytophagia</taxon>
        <taxon>Cytophagales</taxon>
        <taxon>Flectobacillaceae</taxon>
        <taxon>Arcicella</taxon>
    </lineage>
</organism>
<dbReference type="PANTHER" id="PTHR36924:SF1">
    <property type="entry name" value="ANTITOXIN HIGA-1"/>
    <property type="match status" value="1"/>
</dbReference>
<dbReference type="CDD" id="cd00093">
    <property type="entry name" value="HTH_XRE"/>
    <property type="match status" value="1"/>
</dbReference>